<protein>
    <submittedName>
        <fullName evidence="9">RagB/SusD family nutrient uptake outer membrane protein</fullName>
    </submittedName>
</protein>
<dbReference type="InterPro" id="IPR012944">
    <property type="entry name" value="SusD_RagB_dom"/>
</dbReference>
<evidence type="ECO:0000313" key="9">
    <source>
        <dbReference type="EMBL" id="WEK17710.1"/>
    </source>
</evidence>
<gene>
    <name evidence="9" type="ORF">P0Y49_12980</name>
</gene>
<dbReference type="GO" id="GO:0009279">
    <property type="term" value="C:cell outer membrane"/>
    <property type="evidence" value="ECO:0007669"/>
    <property type="project" value="UniProtKB-SubCell"/>
</dbReference>
<comment type="subcellular location">
    <subcellularLocation>
        <location evidence="1">Cell outer membrane</location>
    </subcellularLocation>
</comment>
<evidence type="ECO:0000256" key="2">
    <source>
        <dbReference type="ARBA" id="ARBA00006275"/>
    </source>
</evidence>
<evidence type="ECO:0000259" key="7">
    <source>
        <dbReference type="Pfam" id="PF07980"/>
    </source>
</evidence>
<comment type="similarity">
    <text evidence="2">Belongs to the SusD family.</text>
</comment>
<name>A0AAJ5W5V8_9SPHI</name>
<evidence type="ECO:0000256" key="1">
    <source>
        <dbReference type="ARBA" id="ARBA00004442"/>
    </source>
</evidence>
<sequence length="612" mass="68189">MKFQYKKALTIAALASLVTAFTGCKKDFFDLKDRNGMDSRIWDNEGAIQFLLNGTYDVVMPEFPYELAANNVLYASDEDRFSSSDAIMRKAIGVNGSLIANDVKFVAQKYQGNNKGDNKYFDIARCNNAIKEIPGGTLSQDAKNKLRGQFFALRALSYFELTRVYGGVPLVLEPQDPDNIKLEGRAKAAECFKAVVNDLDSAMVLLNGVTWNDANERGKFTRASVAALKGRVLLYWASPQFNPTNDPAHPYDAKRWQTAYLACKDAYDICKASGNALMPNYSDIFLKEGAANPEAIIVRSYSNKVAKRGQAVEGKLRPVEEGGSPSAFLPTLNMVNAYSMKDGVPIDKASSFTYDPSMFWVNRDPRLDATIAYNGSAWKLSGLANRRQWNYTGNVTESSPQSFYMKRFADPDLAKGAVSYSNDFGGNGMDWIELRFAEVIMNYAECANEIGNLAEAKDLVKQIRIRAGIVQGTKNYGLDLATSRTEMSDLIMRERMVEFAFEGKRGYDLRRTRRFHLLSGQMQVVTWATKSTALKTELEAITSNGTRFRDGINVNDKATFDKYFTSTINTVGVTGFSIPETYYFYALPSTFMNSSPLLEQTIGWDGGTFDPL</sequence>
<dbReference type="AlphaFoldDB" id="A0AAJ5W5V8"/>
<feature type="signal peptide" evidence="6">
    <location>
        <begin position="1"/>
        <end position="20"/>
    </location>
</feature>
<evidence type="ECO:0000256" key="5">
    <source>
        <dbReference type="ARBA" id="ARBA00023237"/>
    </source>
</evidence>
<dbReference type="EMBL" id="CP119313">
    <property type="protein sequence ID" value="WEK17710.1"/>
    <property type="molecule type" value="Genomic_DNA"/>
</dbReference>
<feature type="chain" id="PRO_5042484212" evidence="6">
    <location>
        <begin position="21"/>
        <end position="612"/>
    </location>
</feature>
<dbReference type="PROSITE" id="PS51257">
    <property type="entry name" value="PROKAR_LIPOPROTEIN"/>
    <property type="match status" value="1"/>
</dbReference>
<keyword evidence="5" id="KW-0998">Cell outer membrane</keyword>
<dbReference type="InterPro" id="IPR033985">
    <property type="entry name" value="SusD-like_N"/>
</dbReference>
<evidence type="ECO:0000313" key="10">
    <source>
        <dbReference type="Proteomes" id="UP001214530"/>
    </source>
</evidence>
<feature type="domain" description="RagB/SusD" evidence="7">
    <location>
        <begin position="294"/>
        <end position="604"/>
    </location>
</feature>
<proteinExistence type="inferred from homology"/>
<dbReference type="Pfam" id="PF14322">
    <property type="entry name" value="SusD-like_3"/>
    <property type="match status" value="1"/>
</dbReference>
<evidence type="ECO:0000259" key="8">
    <source>
        <dbReference type="Pfam" id="PF14322"/>
    </source>
</evidence>
<dbReference type="Proteomes" id="UP001214530">
    <property type="component" value="Chromosome"/>
</dbReference>
<dbReference type="InterPro" id="IPR011990">
    <property type="entry name" value="TPR-like_helical_dom_sf"/>
</dbReference>
<evidence type="ECO:0000256" key="6">
    <source>
        <dbReference type="SAM" id="SignalP"/>
    </source>
</evidence>
<keyword evidence="3 6" id="KW-0732">Signal</keyword>
<organism evidence="9 10">
    <name type="scientific">Candidatus Pedobacter colombiensis</name>
    <dbReference type="NCBI Taxonomy" id="3121371"/>
    <lineage>
        <taxon>Bacteria</taxon>
        <taxon>Pseudomonadati</taxon>
        <taxon>Bacteroidota</taxon>
        <taxon>Sphingobacteriia</taxon>
        <taxon>Sphingobacteriales</taxon>
        <taxon>Sphingobacteriaceae</taxon>
        <taxon>Pedobacter</taxon>
    </lineage>
</organism>
<keyword evidence="4" id="KW-0472">Membrane</keyword>
<dbReference type="Gene3D" id="1.25.40.390">
    <property type="match status" value="1"/>
</dbReference>
<feature type="domain" description="SusD-like N-terminal" evidence="8">
    <location>
        <begin position="27"/>
        <end position="234"/>
    </location>
</feature>
<evidence type="ECO:0000256" key="3">
    <source>
        <dbReference type="ARBA" id="ARBA00022729"/>
    </source>
</evidence>
<dbReference type="Pfam" id="PF07980">
    <property type="entry name" value="SusD_RagB"/>
    <property type="match status" value="1"/>
</dbReference>
<accession>A0AAJ5W5V8</accession>
<reference evidence="9" key="1">
    <citation type="submission" date="2023-03" db="EMBL/GenBank/DDBJ databases">
        <title>Andean soil-derived lignocellulolytic bacterial consortium as a source of novel taxa and putative plastic-active enzymes.</title>
        <authorList>
            <person name="Diaz-Garcia L."/>
            <person name="Chuvochina M."/>
            <person name="Feuerriegel G."/>
            <person name="Bunk B."/>
            <person name="Sproer C."/>
            <person name="Streit W.R."/>
            <person name="Rodriguez L.M."/>
            <person name="Overmann J."/>
            <person name="Jimenez D.J."/>
        </authorList>
    </citation>
    <scope>NUCLEOTIDE SEQUENCE</scope>
    <source>
        <strain evidence="9">MAG 3858</strain>
    </source>
</reference>
<dbReference type="SUPFAM" id="SSF48452">
    <property type="entry name" value="TPR-like"/>
    <property type="match status" value="1"/>
</dbReference>
<evidence type="ECO:0000256" key="4">
    <source>
        <dbReference type="ARBA" id="ARBA00023136"/>
    </source>
</evidence>